<dbReference type="Proteomes" id="UP001165960">
    <property type="component" value="Unassembled WGS sequence"/>
</dbReference>
<gene>
    <name evidence="1" type="ORF">DSO57_1025263</name>
</gene>
<comment type="caution">
    <text evidence="1">The sequence shown here is derived from an EMBL/GenBank/DDBJ whole genome shotgun (WGS) entry which is preliminary data.</text>
</comment>
<name>A0ACC2SRJ6_9FUNG</name>
<keyword evidence="2" id="KW-1185">Reference proteome</keyword>
<dbReference type="EMBL" id="QTSX02004401">
    <property type="protein sequence ID" value="KAJ9064925.1"/>
    <property type="molecule type" value="Genomic_DNA"/>
</dbReference>
<accession>A0ACC2SRJ6</accession>
<reference evidence="1" key="1">
    <citation type="submission" date="2022-04" db="EMBL/GenBank/DDBJ databases">
        <title>Genome of the entomopathogenic fungus Entomophthora muscae.</title>
        <authorList>
            <person name="Elya C."/>
            <person name="Lovett B.R."/>
            <person name="Lee E."/>
            <person name="Macias A.M."/>
            <person name="Hajek A.E."/>
            <person name="De Bivort B.L."/>
            <person name="Kasson M.T."/>
            <person name="De Fine Licht H.H."/>
            <person name="Stajich J.E."/>
        </authorList>
    </citation>
    <scope>NUCLEOTIDE SEQUENCE</scope>
    <source>
        <strain evidence="1">Berkeley</strain>
    </source>
</reference>
<protein>
    <submittedName>
        <fullName evidence="1">Uncharacterized protein</fullName>
    </submittedName>
</protein>
<organism evidence="1 2">
    <name type="scientific">Entomophthora muscae</name>
    <dbReference type="NCBI Taxonomy" id="34485"/>
    <lineage>
        <taxon>Eukaryota</taxon>
        <taxon>Fungi</taxon>
        <taxon>Fungi incertae sedis</taxon>
        <taxon>Zoopagomycota</taxon>
        <taxon>Entomophthoromycotina</taxon>
        <taxon>Entomophthoromycetes</taxon>
        <taxon>Entomophthorales</taxon>
        <taxon>Entomophthoraceae</taxon>
        <taxon>Entomophthora</taxon>
    </lineage>
</organism>
<proteinExistence type="predicted"/>
<evidence type="ECO:0000313" key="2">
    <source>
        <dbReference type="Proteomes" id="UP001165960"/>
    </source>
</evidence>
<sequence length="315" mass="35334">MEPPVTPKPMPASAAKLPLDHTNKLFGGVYITLTRVIDTIIPTTGLWSWLGKSMSYLIKLAPILWWALPTQSATHQFPDASKPASQGWFPDRLSKITNANCKITRVLLALDRDIFSRAMKKAGHIQVQPLRNLEDLTNIMEKHFVLVFTTKTSPFLRVPSHYREDINPIKLFALLVLSCFKITGRTTKNVDLILLVLSGLRLRKLGDKIPHIVEFQSSNPSGPGVPQSKENGSRNLSVMTSKENINVNVVTESSECVRDSLHQNKVSVHHPVFHIDFRQGGLFHQPSSSTHILHSRNHNQEDQVSVVGDQEENHT</sequence>
<evidence type="ECO:0000313" key="1">
    <source>
        <dbReference type="EMBL" id="KAJ9064925.1"/>
    </source>
</evidence>